<keyword evidence="2" id="KW-1185">Reference proteome</keyword>
<name>A0A9Q3B925_9BASI</name>
<evidence type="ECO:0000313" key="1">
    <source>
        <dbReference type="EMBL" id="MBW0460820.1"/>
    </source>
</evidence>
<reference evidence="1" key="1">
    <citation type="submission" date="2021-03" db="EMBL/GenBank/DDBJ databases">
        <title>Draft genome sequence of rust myrtle Austropuccinia psidii MF-1, a brazilian biotype.</title>
        <authorList>
            <person name="Quecine M.C."/>
            <person name="Pachon D.M.R."/>
            <person name="Bonatelli M.L."/>
            <person name="Correr F.H."/>
            <person name="Franceschini L.M."/>
            <person name="Leite T.F."/>
            <person name="Margarido G.R.A."/>
            <person name="Almeida C.A."/>
            <person name="Ferrarezi J.A."/>
            <person name="Labate C.A."/>
        </authorList>
    </citation>
    <scope>NUCLEOTIDE SEQUENCE</scope>
    <source>
        <strain evidence="1">MF-1</strain>
    </source>
</reference>
<gene>
    <name evidence="1" type="ORF">O181_000535</name>
</gene>
<organism evidence="1 2">
    <name type="scientific">Austropuccinia psidii MF-1</name>
    <dbReference type="NCBI Taxonomy" id="1389203"/>
    <lineage>
        <taxon>Eukaryota</taxon>
        <taxon>Fungi</taxon>
        <taxon>Dikarya</taxon>
        <taxon>Basidiomycota</taxon>
        <taxon>Pucciniomycotina</taxon>
        <taxon>Pucciniomycetes</taxon>
        <taxon>Pucciniales</taxon>
        <taxon>Sphaerophragmiaceae</taxon>
        <taxon>Austropuccinia</taxon>
    </lineage>
</organism>
<dbReference type="Proteomes" id="UP000765509">
    <property type="component" value="Unassembled WGS sequence"/>
</dbReference>
<protein>
    <submittedName>
        <fullName evidence="1">Uncharacterized protein</fullName>
    </submittedName>
</protein>
<accession>A0A9Q3B925</accession>
<proteinExistence type="predicted"/>
<dbReference type="OrthoDB" id="2505488at2759"/>
<dbReference type="AlphaFoldDB" id="A0A9Q3B925"/>
<evidence type="ECO:0000313" key="2">
    <source>
        <dbReference type="Proteomes" id="UP000765509"/>
    </source>
</evidence>
<dbReference type="EMBL" id="AVOT02000064">
    <property type="protein sequence ID" value="MBW0460820.1"/>
    <property type="molecule type" value="Genomic_DNA"/>
</dbReference>
<sequence>MQQNSVPVAPDPQILQEFNNKFSNLDEIEEVASNTSVAPLIPQSQVIMLRGFHPGRKKIGREIINIKDIYIQYVQALLAKLGMHIWSADLDDASDSLYNEAYHISAIQTFCQIAVAAAYEYMSINSKFLNTIQLLEAT</sequence>
<comment type="caution">
    <text evidence="1">The sequence shown here is derived from an EMBL/GenBank/DDBJ whole genome shotgun (WGS) entry which is preliminary data.</text>
</comment>